<protein>
    <submittedName>
        <fullName evidence="2">NUDIX hydrolase</fullName>
    </submittedName>
</protein>
<evidence type="ECO:0000256" key="1">
    <source>
        <dbReference type="SAM" id="MobiDB-lite"/>
    </source>
</evidence>
<gene>
    <name evidence="2" type="ORF">NCTC7807_04082</name>
</gene>
<keyword evidence="2" id="KW-0378">Hydrolase</keyword>
<dbReference type="EMBL" id="UHID01000007">
    <property type="protein sequence ID" value="SUP60018.1"/>
    <property type="molecule type" value="Genomic_DNA"/>
</dbReference>
<organism evidence="2 3">
    <name type="scientific">Streptomyces griseus</name>
    <dbReference type="NCBI Taxonomy" id="1911"/>
    <lineage>
        <taxon>Bacteria</taxon>
        <taxon>Bacillati</taxon>
        <taxon>Actinomycetota</taxon>
        <taxon>Actinomycetes</taxon>
        <taxon>Kitasatosporales</taxon>
        <taxon>Streptomycetaceae</taxon>
        <taxon>Streptomyces</taxon>
    </lineage>
</organism>
<dbReference type="AlphaFoldDB" id="A0A380P540"/>
<accession>A0A380P540</accession>
<dbReference type="Proteomes" id="UP000254150">
    <property type="component" value="Unassembled WGS sequence"/>
</dbReference>
<reference evidence="2 3" key="1">
    <citation type="submission" date="2018-06" db="EMBL/GenBank/DDBJ databases">
        <authorList>
            <consortium name="Pathogen Informatics"/>
            <person name="Doyle S."/>
        </authorList>
    </citation>
    <scope>NUCLEOTIDE SEQUENCE [LARGE SCALE GENOMIC DNA]</scope>
    <source>
        <strain evidence="2 3">NCTC7807</strain>
    </source>
</reference>
<feature type="region of interest" description="Disordered" evidence="1">
    <location>
        <begin position="1"/>
        <end position="27"/>
    </location>
</feature>
<dbReference type="RefSeq" id="WP_258565708.1">
    <property type="nucleotide sequence ID" value="NZ_UHID01000007.1"/>
</dbReference>
<evidence type="ECO:0000313" key="2">
    <source>
        <dbReference type="EMBL" id="SUP60018.1"/>
    </source>
</evidence>
<proteinExistence type="predicted"/>
<evidence type="ECO:0000313" key="3">
    <source>
        <dbReference type="Proteomes" id="UP000254150"/>
    </source>
</evidence>
<feature type="compositionally biased region" description="Low complexity" evidence="1">
    <location>
        <begin position="1"/>
        <end position="15"/>
    </location>
</feature>
<sequence length="87" mass="9066">MHVDSPSRPSARAAAFEGGTWSGEPAPGDDIARAAFFVLSEALDPLGRPGGTAQRELIAAYLSGEAAPGAMWVFGDDGTDETHIAHW</sequence>
<dbReference type="GO" id="GO:0016787">
    <property type="term" value="F:hydrolase activity"/>
    <property type="evidence" value="ECO:0007669"/>
    <property type="project" value="UniProtKB-KW"/>
</dbReference>
<name>A0A380P540_STRGR</name>